<dbReference type="Gene3D" id="3.40.50.300">
    <property type="entry name" value="P-loop containing nucleotide triphosphate hydrolases"/>
    <property type="match status" value="1"/>
</dbReference>
<protein>
    <submittedName>
        <fullName evidence="1">Adenylate kinase</fullName>
    </submittedName>
</protein>
<dbReference type="InterPro" id="IPR027417">
    <property type="entry name" value="P-loop_NTPase"/>
</dbReference>
<keyword evidence="1" id="KW-0808">Transferase</keyword>
<reference evidence="2" key="1">
    <citation type="submission" date="2016-10" db="EMBL/GenBank/DDBJ databases">
        <authorList>
            <person name="Varghese N."/>
            <person name="Submissions S."/>
        </authorList>
    </citation>
    <scope>NUCLEOTIDE SEQUENCE [LARGE SCALE GENOMIC DNA]</scope>
    <source>
        <strain evidence="2">CGMCC 1.3431</strain>
    </source>
</reference>
<proteinExistence type="predicted"/>
<dbReference type="EMBL" id="FMTS01000005">
    <property type="protein sequence ID" value="SCW73278.1"/>
    <property type="molecule type" value="Genomic_DNA"/>
</dbReference>
<dbReference type="STRING" id="260084.SAMN02927928_3039"/>
<dbReference type="Pfam" id="PF13207">
    <property type="entry name" value="AAA_17"/>
    <property type="match status" value="1"/>
</dbReference>
<dbReference type="AlphaFoldDB" id="A0A1G4SVY7"/>
<dbReference type="GO" id="GO:0016301">
    <property type="term" value="F:kinase activity"/>
    <property type="evidence" value="ECO:0007669"/>
    <property type="project" value="UniProtKB-KW"/>
</dbReference>
<evidence type="ECO:0000313" key="1">
    <source>
        <dbReference type="EMBL" id="SCW73278.1"/>
    </source>
</evidence>
<keyword evidence="2" id="KW-1185">Reference proteome</keyword>
<keyword evidence="1" id="KW-0418">Kinase</keyword>
<dbReference type="RefSeq" id="WP_170828342.1">
    <property type="nucleotide sequence ID" value="NZ_CBCRYE010000008.1"/>
</dbReference>
<organism evidence="1 2">
    <name type="scientific">Asticcacaulis taihuensis</name>
    <dbReference type="NCBI Taxonomy" id="260084"/>
    <lineage>
        <taxon>Bacteria</taxon>
        <taxon>Pseudomonadati</taxon>
        <taxon>Pseudomonadota</taxon>
        <taxon>Alphaproteobacteria</taxon>
        <taxon>Caulobacterales</taxon>
        <taxon>Caulobacteraceae</taxon>
        <taxon>Asticcacaulis</taxon>
    </lineage>
</organism>
<gene>
    <name evidence="1" type="ORF">SAMN02927928_3039</name>
</gene>
<name>A0A1G4SVY7_9CAUL</name>
<dbReference type="Proteomes" id="UP000199150">
    <property type="component" value="Unassembled WGS sequence"/>
</dbReference>
<accession>A0A1G4SVY7</accession>
<sequence length="193" mass="21111">MSWKTIYLTGAPAAGKSSVTKRLSALKEGLAVWEYGARLTEYLSNLGSDIGSQDDLRSKSSRVATAEHILALDTQLLKWVAQKRSIGHVIIDSHPVTKEHYGYRVTAFAAEQIQALLPDEIWVLFTPPDIAISRIAANAAGRPAVTLEEARLHTYLQGSVAVSYGISIGTPVYFFDSNKPIDDLTQELAARLQ</sequence>
<dbReference type="SUPFAM" id="SSF52540">
    <property type="entry name" value="P-loop containing nucleoside triphosphate hydrolases"/>
    <property type="match status" value="1"/>
</dbReference>
<evidence type="ECO:0000313" key="2">
    <source>
        <dbReference type="Proteomes" id="UP000199150"/>
    </source>
</evidence>